<sequence>MSDLDDLALKVWLDRTLPDFDGAVAIEKFPGGQSNPTYRIATSAGHFVLRRKPFGQLLPSAHAVEREYRLLAALHPTGFPVPRPIALCEDAGVIGAAFYLMELVEGRTLWDGTLPDIAKADRRAYYEAMIDTLAALHAVDHETVGLGDFGPPGNYFERQVQRWTKQYRASQTDDIPEVEKLIEWLPRTLPAQTRTSIIHGDYRIDNLIYAADAPKVAAVLDWELTTIGDPLADFTYLAMNWAMPRDGRSGLAGVDLDAEGLPPLDAMVERYCTASGRDGLPDLHWYFAYNLFRLIGIVQGIKKRMIDGNASSSRAADTVAKLGLLTQAAWAEARKAGATD</sequence>
<dbReference type="Gene3D" id="3.30.200.20">
    <property type="entry name" value="Phosphorylase Kinase, domain 1"/>
    <property type="match status" value="1"/>
</dbReference>
<organism evidence="2 3">
    <name type="scientific">Sphingomonas oryzagri</name>
    <dbReference type="NCBI Taxonomy" id="3042314"/>
    <lineage>
        <taxon>Bacteria</taxon>
        <taxon>Pseudomonadati</taxon>
        <taxon>Pseudomonadota</taxon>
        <taxon>Alphaproteobacteria</taxon>
        <taxon>Sphingomonadales</taxon>
        <taxon>Sphingomonadaceae</taxon>
        <taxon>Sphingomonas</taxon>
    </lineage>
</organism>
<comment type="caution">
    <text evidence="2">The sequence shown here is derived from an EMBL/GenBank/DDBJ whole genome shotgun (WGS) entry which is preliminary data.</text>
</comment>
<dbReference type="InterPro" id="IPR011009">
    <property type="entry name" value="Kinase-like_dom_sf"/>
</dbReference>
<dbReference type="CDD" id="cd05154">
    <property type="entry name" value="ACAD10_11_N-like"/>
    <property type="match status" value="1"/>
</dbReference>
<dbReference type="PANTHER" id="PTHR47829:SF1">
    <property type="entry name" value="HAD FAMILY PHOSPHATASE"/>
    <property type="match status" value="1"/>
</dbReference>
<evidence type="ECO:0000313" key="3">
    <source>
        <dbReference type="Proteomes" id="UP001160625"/>
    </source>
</evidence>
<dbReference type="Gene3D" id="3.90.1200.10">
    <property type="match status" value="1"/>
</dbReference>
<name>A0ABT6MZ17_9SPHN</name>
<dbReference type="RefSeq" id="WP_281043615.1">
    <property type="nucleotide sequence ID" value="NZ_JARYGZ010000001.1"/>
</dbReference>
<reference evidence="2" key="1">
    <citation type="submission" date="2023-04" db="EMBL/GenBank/DDBJ databases">
        <title>Sphingomonas sp. MAHUQ-71 isolated from rice field.</title>
        <authorList>
            <person name="Huq M.A."/>
        </authorList>
    </citation>
    <scope>NUCLEOTIDE SEQUENCE</scope>
    <source>
        <strain evidence="2">MAHUQ-71</strain>
    </source>
</reference>
<dbReference type="PANTHER" id="PTHR47829">
    <property type="entry name" value="HYDROLASE, PUTATIVE (AFU_ORTHOLOGUE AFUA_1G12880)-RELATED"/>
    <property type="match status" value="1"/>
</dbReference>
<dbReference type="EMBL" id="JARYGZ010000001">
    <property type="protein sequence ID" value="MDH7638305.1"/>
    <property type="molecule type" value="Genomic_DNA"/>
</dbReference>
<feature type="domain" description="Aminoglycoside phosphotransferase" evidence="1">
    <location>
        <begin position="26"/>
        <end position="253"/>
    </location>
</feature>
<dbReference type="SUPFAM" id="SSF56112">
    <property type="entry name" value="Protein kinase-like (PK-like)"/>
    <property type="match status" value="1"/>
</dbReference>
<evidence type="ECO:0000313" key="2">
    <source>
        <dbReference type="EMBL" id="MDH7638305.1"/>
    </source>
</evidence>
<dbReference type="InterPro" id="IPR002575">
    <property type="entry name" value="Aminoglycoside_PTrfase"/>
</dbReference>
<dbReference type="InterPro" id="IPR041726">
    <property type="entry name" value="ACAD10_11_N"/>
</dbReference>
<evidence type="ECO:0000259" key="1">
    <source>
        <dbReference type="Pfam" id="PF01636"/>
    </source>
</evidence>
<dbReference type="InterPro" id="IPR052898">
    <property type="entry name" value="ACAD10-like"/>
</dbReference>
<proteinExistence type="predicted"/>
<accession>A0ABT6MZ17</accession>
<protein>
    <submittedName>
        <fullName evidence="2">Phosphotransferase family protein</fullName>
    </submittedName>
</protein>
<gene>
    <name evidence="2" type="ORF">QGN17_06145</name>
</gene>
<dbReference type="Pfam" id="PF01636">
    <property type="entry name" value="APH"/>
    <property type="match status" value="1"/>
</dbReference>
<dbReference type="Proteomes" id="UP001160625">
    <property type="component" value="Unassembled WGS sequence"/>
</dbReference>
<keyword evidence="3" id="KW-1185">Reference proteome</keyword>